<evidence type="ECO:0000313" key="14">
    <source>
        <dbReference type="Proteomes" id="UP000437068"/>
    </source>
</evidence>
<evidence type="ECO:0000313" key="21">
    <source>
        <dbReference type="Proteomes" id="UP000488956"/>
    </source>
</evidence>
<evidence type="ECO:0000313" key="18">
    <source>
        <dbReference type="Proteomes" id="UP000460718"/>
    </source>
</evidence>
<sequence length="75" mass="8914">MMPGRRLLAIATLLESPRRCQLVRTRPTPRLRNLRGAVRRRTRLCRWTTRSRSPTRTTRSARMSGRHHRSLTHNE</sequence>
<dbReference type="Proteomes" id="UP000440732">
    <property type="component" value="Unassembled WGS sequence"/>
</dbReference>
<dbReference type="EMBL" id="QXGD01000185">
    <property type="protein sequence ID" value="KAE9248752.1"/>
    <property type="molecule type" value="Genomic_DNA"/>
</dbReference>
<dbReference type="EMBL" id="QXGF01000166">
    <property type="protein sequence ID" value="KAE8945217.1"/>
    <property type="molecule type" value="Genomic_DNA"/>
</dbReference>
<dbReference type="Proteomes" id="UP000486351">
    <property type="component" value="Unassembled WGS sequence"/>
</dbReference>
<dbReference type="Proteomes" id="UP000433483">
    <property type="component" value="Unassembled WGS sequence"/>
</dbReference>
<evidence type="ECO:0000313" key="16">
    <source>
        <dbReference type="Proteomes" id="UP000440732"/>
    </source>
</evidence>
<evidence type="ECO:0000313" key="15">
    <source>
        <dbReference type="Proteomes" id="UP000440367"/>
    </source>
</evidence>
<evidence type="ECO:0000313" key="3">
    <source>
        <dbReference type="EMBL" id="KAE9023750.1"/>
    </source>
</evidence>
<evidence type="ECO:0000313" key="12">
    <source>
        <dbReference type="Proteomes" id="UP000429523"/>
    </source>
</evidence>
<evidence type="ECO:0000256" key="1">
    <source>
        <dbReference type="SAM" id="MobiDB-lite"/>
    </source>
</evidence>
<dbReference type="EMBL" id="QXFZ01001505">
    <property type="protein sequence ID" value="KAE9089343.1"/>
    <property type="molecule type" value="Genomic_DNA"/>
</dbReference>
<dbReference type="EMBL" id="QXGA01000136">
    <property type="protein sequence ID" value="KAE9151700.1"/>
    <property type="molecule type" value="Genomic_DNA"/>
</dbReference>
<dbReference type="AlphaFoldDB" id="A0A6A4CWN4"/>
<dbReference type="Proteomes" id="UP000476176">
    <property type="component" value="Unassembled WGS sequence"/>
</dbReference>
<dbReference type="EMBL" id="QXGB01000158">
    <property type="protein sequence ID" value="KAE9227271.1"/>
    <property type="molecule type" value="Genomic_DNA"/>
</dbReference>
<dbReference type="EMBL" id="QXFY01000183">
    <property type="protein sequence ID" value="KAE9353242.1"/>
    <property type="molecule type" value="Genomic_DNA"/>
</dbReference>
<organism evidence="10 14">
    <name type="scientific">Phytophthora fragariae</name>
    <dbReference type="NCBI Taxonomy" id="53985"/>
    <lineage>
        <taxon>Eukaryota</taxon>
        <taxon>Sar</taxon>
        <taxon>Stramenopiles</taxon>
        <taxon>Oomycota</taxon>
        <taxon>Peronosporomycetes</taxon>
        <taxon>Peronosporales</taxon>
        <taxon>Peronosporaceae</taxon>
        <taxon>Phytophthora</taxon>
    </lineage>
</organism>
<evidence type="ECO:0000313" key="7">
    <source>
        <dbReference type="EMBL" id="KAE9227271.1"/>
    </source>
</evidence>
<evidence type="ECO:0000313" key="4">
    <source>
        <dbReference type="EMBL" id="KAE9089343.1"/>
    </source>
</evidence>
<name>A0A6A4CWN4_9STRA</name>
<dbReference type="Proteomes" id="UP000460718">
    <property type="component" value="Unassembled WGS sequence"/>
</dbReference>
<reference evidence="12 13" key="1">
    <citation type="submission" date="2018-08" db="EMBL/GenBank/DDBJ databases">
        <title>Genomic investigation of the strawberry pathogen Phytophthora fragariae indicates pathogenicity is determined by transcriptional variation in three key races.</title>
        <authorList>
            <person name="Adams T.M."/>
            <person name="Armitage A.D."/>
            <person name="Sobczyk M.K."/>
            <person name="Bates H.J."/>
            <person name="Dunwell J.M."/>
            <person name="Nellist C.F."/>
            <person name="Harrison R.J."/>
        </authorList>
    </citation>
    <scope>NUCLEOTIDE SEQUENCE [LARGE SCALE GENOMIC DNA]</scope>
    <source>
        <strain evidence="10 14">A4</strain>
        <strain evidence="9 15">BC-1</strain>
        <strain evidence="8 19">BC-23</strain>
        <strain evidence="7 13">NOV-27</strain>
        <strain evidence="6 16">NOV-5</strain>
        <strain evidence="4 17">NOV-71</strain>
        <strain evidence="11 20">NOV-77</strain>
        <strain evidence="2 12">NOV-9</strain>
        <strain evidence="5 21">ONT-3</strain>
        <strain evidence="3 18">SCRP245</strain>
    </source>
</reference>
<evidence type="ECO:0000313" key="17">
    <source>
        <dbReference type="Proteomes" id="UP000441208"/>
    </source>
</evidence>
<evidence type="ECO:0000313" key="20">
    <source>
        <dbReference type="Proteomes" id="UP000486351"/>
    </source>
</evidence>
<evidence type="ECO:0000313" key="8">
    <source>
        <dbReference type="EMBL" id="KAE9248047.1"/>
    </source>
</evidence>
<dbReference type="Proteomes" id="UP000429523">
    <property type="component" value="Unassembled WGS sequence"/>
</dbReference>
<dbReference type="EMBL" id="QXGC01000135">
    <property type="protein sequence ID" value="KAE9248047.1"/>
    <property type="molecule type" value="Genomic_DNA"/>
</dbReference>
<dbReference type="Proteomes" id="UP000437068">
    <property type="component" value="Unassembled WGS sequence"/>
</dbReference>
<evidence type="ECO:0000313" key="6">
    <source>
        <dbReference type="EMBL" id="KAE9151700.1"/>
    </source>
</evidence>
<dbReference type="Proteomes" id="UP000488956">
    <property type="component" value="Unassembled WGS sequence"/>
</dbReference>
<evidence type="ECO:0000313" key="5">
    <source>
        <dbReference type="EMBL" id="KAE9129710.1"/>
    </source>
</evidence>
<evidence type="ECO:0000313" key="19">
    <source>
        <dbReference type="Proteomes" id="UP000476176"/>
    </source>
</evidence>
<evidence type="ECO:0000313" key="9">
    <source>
        <dbReference type="EMBL" id="KAE9248752.1"/>
    </source>
</evidence>
<gene>
    <name evidence="10" type="ORF">PF001_g16845</name>
    <name evidence="9" type="ORF">PF002_g5630</name>
    <name evidence="8" type="ORF">PF004_g4053</name>
    <name evidence="7" type="ORF">PF005_g4799</name>
    <name evidence="6" type="ORF">PF006_g4029</name>
    <name evidence="4" type="ORF">PF007_g19638</name>
    <name evidence="11" type="ORF">PF008_g5079</name>
    <name evidence="2" type="ORF">PF009_g5120</name>
    <name evidence="5" type="ORF">PF010_g4105</name>
    <name evidence="3" type="ORF">PF011_g3842</name>
</gene>
<dbReference type="EMBL" id="QXFW01000132">
    <property type="protein sequence ID" value="KAE9023750.1"/>
    <property type="molecule type" value="Genomic_DNA"/>
</dbReference>
<protein>
    <submittedName>
        <fullName evidence="10">Uncharacterized protein</fullName>
    </submittedName>
</protein>
<feature type="region of interest" description="Disordered" evidence="1">
    <location>
        <begin position="49"/>
        <end position="75"/>
    </location>
</feature>
<feature type="compositionally biased region" description="Low complexity" evidence="1">
    <location>
        <begin position="49"/>
        <end position="63"/>
    </location>
</feature>
<dbReference type="EMBL" id="QXFX01000137">
    <property type="protein sequence ID" value="KAE9129710.1"/>
    <property type="molecule type" value="Genomic_DNA"/>
</dbReference>
<keyword evidence="13" id="KW-1185">Reference proteome</keyword>
<evidence type="ECO:0000313" key="11">
    <source>
        <dbReference type="EMBL" id="KAE9353242.1"/>
    </source>
</evidence>
<evidence type="ECO:0000313" key="10">
    <source>
        <dbReference type="EMBL" id="KAE9296477.1"/>
    </source>
</evidence>
<dbReference type="Proteomes" id="UP000441208">
    <property type="component" value="Unassembled WGS sequence"/>
</dbReference>
<evidence type="ECO:0000313" key="2">
    <source>
        <dbReference type="EMBL" id="KAE8945217.1"/>
    </source>
</evidence>
<dbReference type="EMBL" id="QXGE01001179">
    <property type="protein sequence ID" value="KAE9296477.1"/>
    <property type="molecule type" value="Genomic_DNA"/>
</dbReference>
<feature type="compositionally biased region" description="Basic residues" evidence="1">
    <location>
        <begin position="64"/>
        <end position="75"/>
    </location>
</feature>
<evidence type="ECO:0000313" key="13">
    <source>
        <dbReference type="Proteomes" id="UP000433483"/>
    </source>
</evidence>
<accession>A0A6A4CWN4</accession>
<proteinExistence type="predicted"/>
<dbReference type="Proteomes" id="UP000440367">
    <property type="component" value="Unassembled WGS sequence"/>
</dbReference>
<comment type="caution">
    <text evidence="10">The sequence shown here is derived from an EMBL/GenBank/DDBJ whole genome shotgun (WGS) entry which is preliminary data.</text>
</comment>